<evidence type="ECO:0000313" key="2">
    <source>
        <dbReference type="EMBL" id="KST63253.1"/>
    </source>
</evidence>
<keyword evidence="1" id="KW-1133">Transmembrane helix</keyword>
<reference evidence="2 3" key="1">
    <citation type="journal article" date="2015" name="Genome Announc.">
        <title>Draft Genome of the Euendolithic (true boring) Cyanobacterium Mastigocoleus testarum strain BC008.</title>
        <authorList>
            <person name="Guida B.S."/>
            <person name="Garcia-Pichel F."/>
        </authorList>
    </citation>
    <scope>NUCLEOTIDE SEQUENCE [LARGE SCALE GENOMIC DNA]</scope>
    <source>
        <strain evidence="2 3">BC008</strain>
    </source>
</reference>
<evidence type="ECO:0000313" key="3">
    <source>
        <dbReference type="Proteomes" id="UP000053372"/>
    </source>
</evidence>
<dbReference type="AlphaFoldDB" id="A0A0V7ZFA3"/>
<keyword evidence="1" id="KW-0472">Membrane</keyword>
<feature type="transmembrane region" description="Helical" evidence="1">
    <location>
        <begin position="20"/>
        <end position="37"/>
    </location>
</feature>
<protein>
    <submittedName>
        <fullName evidence="2">Uncharacterized protein</fullName>
    </submittedName>
</protein>
<sequence>MTTVQKASEKLTIHINRTGFYTIISVIVAPFLLYPLFKFDELKQKEIKSNCAHLSSQSLECEFEDNIIQGSKIEHKQTKSEALTKIIANNKPGTIQLSSFTYSTQHKSQTKELKLDSLKKLQNEVEKAGRYINHLLTYSEETISENKQIDHLSHEVNSGKVRVMIFYGFFLFVICSLLESKPFYEKMIFDRESGDLIVIKFMVFWFKKNKYSLGNNFNLSIESESDDYDTGIHKLNLILDSKRKIPLYRNSNYSEVEKMLEEIRDFLSLDSAKVEKIKV</sequence>
<keyword evidence="1" id="KW-0812">Transmembrane</keyword>
<organism evidence="2 3">
    <name type="scientific">Mastigocoleus testarum BC008</name>
    <dbReference type="NCBI Taxonomy" id="371196"/>
    <lineage>
        <taxon>Bacteria</taxon>
        <taxon>Bacillati</taxon>
        <taxon>Cyanobacteriota</taxon>
        <taxon>Cyanophyceae</taxon>
        <taxon>Nostocales</taxon>
        <taxon>Hapalosiphonaceae</taxon>
        <taxon>Mastigocoleus</taxon>
    </lineage>
</organism>
<comment type="caution">
    <text evidence="2">The sequence shown here is derived from an EMBL/GenBank/DDBJ whole genome shotgun (WGS) entry which is preliminary data.</text>
</comment>
<dbReference type="Proteomes" id="UP000053372">
    <property type="component" value="Unassembled WGS sequence"/>
</dbReference>
<keyword evidence="3" id="KW-1185">Reference proteome</keyword>
<dbReference type="EMBL" id="LMTZ01000140">
    <property type="protein sequence ID" value="KST63253.1"/>
    <property type="molecule type" value="Genomic_DNA"/>
</dbReference>
<evidence type="ECO:0000256" key="1">
    <source>
        <dbReference type="SAM" id="Phobius"/>
    </source>
</evidence>
<proteinExistence type="predicted"/>
<name>A0A0V7ZFA3_9CYAN</name>
<dbReference type="RefSeq" id="WP_027843874.1">
    <property type="nucleotide sequence ID" value="NZ_LMTZ01000140.1"/>
</dbReference>
<gene>
    <name evidence="2" type="ORF">BC008_38880</name>
</gene>
<accession>A0A0V7ZFA3</accession>